<dbReference type="GO" id="GO:0015018">
    <property type="term" value="F:galactosylgalactosylxylosylprotein 3-beta-glucuronosyltransferase activity"/>
    <property type="evidence" value="ECO:0007669"/>
    <property type="project" value="InterPro"/>
</dbReference>
<dbReference type="PANTHER" id="PTHR11932">
    <property type="entry name" value="CULLIN"/>
    <property type="match status" value="1"/>
</dbReference>
<feature type="domain" description="Cullin family profile" evidence="17">
    <location>
        <begin position="439"/>
        <end position="669"/>
    </location>
</feature>
<gene>
    <name evidence="18" type="ORF">CB5_LOCUS12675</name>
</gene>
<evidence type="ECO:0000256" key="10">
    <source>
        <dbReference type="ARBA" id="ARBA00023180"/>
    </source>
</evidence>
<feature type="signal peptide" evidence="16">
    <location>
        <begin position="1"/>
        <end position="28"/>
    </location>
</feature>
<dbReference type="Pfam" id="PF03360">
    <property type="entry name" value="Glyco_transf_43"/>
    <property type="match status" value="1"/>
</dbReference>
<dbReference type="InterPro" id="IPR005027">
    <property type="entry name" value="Glyco_trans_43"/>
</dbReference>
<dbReference type="Gene3D" id="3.30.230.130">
    <property type="entry name" value="Cullin, Chain C, Domain 2"/>
    <property type="match status" value="1"/>
</dbReference>
<evidence type="ECO:0000256" key="5">
    <source>
        <dbReference type="ARBA" id="ARBA00022692"/>
    </source>
</evidence>
<keyword evidence="9" id="KW-0472">Membrane</keyword>
<evidence type="ECO:0000256" key="13">
    <source>
        <dbReference type="RuleBase" id="RU003829"/>
    </source>
</evidence>
<dbReference type="InterPro" id="IPR045093">
    <property type="entry name" value="Cullin"/>
</dbReference>
<dbReference type="SUPFAM" id="SSF53448">
    <property type="entry name" value="Nucleotide-diphospho-sugar transferases"/>
    <property type="match status" value="1"/>
</dbReference>
<evidence type="ECO:0000256" key="11">
    <source>
        <dbReference type="ARBA" id="ARBA00023316"/>
    </source>
</evidence>
<dbReference type="InterPro" id="IPR036322">
    <property type="entry name" value="WD40_repeat_dom_sf"/>
</dbReference>
<dbReference type="InterPro" id="IPR016158">
    <property type="entry name" value="Cullin_homology"/>
</dbReference>
<dbReference type="SUPFAM" id="SSF50978">
    <property type="entry name" value="WD40 repeat-like"/>
    <property type="match status" value="1"/>
</dbReference>
<dbReference type="Pfam" id="PF00400">
    <property type="entry name" value="WD40"/>
    <property type="match status" value="1"/>
</dbReference>
<protein>
    <recommendedName>
        <fullName evidence="14">Glycosyltransferases</fullName>
        <ecNumber evidence="14">2.4.-.-</ecNumber>
    </recommendedName>
</protein>
<comment type="subcellular location">
    <subcellularLocation>
        <location evidence="1 14">Golgi apparatus membrane</location>
        <topology evidence="1 14">Single-pass type II membrane protein</topology>
    </subcellularLocation>
</comment>
<dbReference type="InterPro" id="IPR001680">
    <property type="entry name" value="WD40_rpt"/>
</dbReference>
<keyword evidence="4 14" id="KW-0808">Transferase</keyword>
<keyword evidence="3" id="KW-0328">Glycosyltransferase</keyword>
<evidence type="ECO:0000256" key="6">
    <source>
        <dbReference type="ARBA" id="ARBA00022968"/>
    </source>
</evidence>
<name>A0A6V7PFI3_ANACO</name>
<evidence type="ECO:0000256" key="1">
    <source>
        <dbReference type="ARBA" id="ARBA00004323"/>
    </source>
</evidence>
<dbReference type="InterPro" id="IPR001373">
    <property type="entry name" value="Cullin_N"/>
</dbReference>
<comment type="function">
    <text evidence="14">Involved in the synthesis of glucuronoxylan hemicellulose in secondary cell walls.</text>
</comment>
<keyword evidence="16" id="KW-0732">Signal</keyword>
<dbReference type="SMART" id="SM00320">
    <property type="entry name" value="WD40"/>
    <property type="match status" value="2"/>
</dbReference>
<reference evidence="18" key="1">
    <citation type="submission" date="2020-07" db="EMBL/GenBank/DDBJ databases">
        <authorList>
            <person name="Lin J."/>
        </authorList>
    </citation>
    <scope>NUCLEOTIDE SEQUENCE</scope>
</reference>
<evidence type="ECO:0000313" key="18">
    <source>
        <dbReference type="EMBL" id="CAD1829464.1"/>
    </source>
</evidence>
<evidence type="ECO:0000256" key="9">
    <source>
        <dbReference type="ARBA" id="ARBA00023136"/>
    </source>
</evidence>
<evidence type="ECO:0000259" key="17">
    <source>
        <dbReference type="PROSITE" id="PS50069"/>
    </source>
</evidence>
<keyword evidence="6 14" id="KW-0735">Signal-anchor</keyword>
<dbReference type="EMBL" id="LR862147">
    <property type="protein sequence ID" value="CAD1829464.1"/>
    <property type="molecule type" value="Genomic_DNA"/>
</dbReference>
<evidence type="ECO:0000256" key="15">
    <source>
        <dbReference type="SAM" id="MobiDB-lite"/>
    </source>
</evidence>
<feature type="compositionally biased region" description="Acidic residues" evidence="15">
    <location>
        <begin position="69"/>
        <end position="86"/>
    </location>
</feature>
<dbReference type="PROSITE" id="PS50069">
    <property type="entry name" value="CULLIN_2"/>
    <property type="match status" value="1"/>
</dbReference>
<feature type="region of interest" description="Disordered" evidence="15">
    <location>
        <begin position="52"/>
        <end position="115"/>
    </location>
</feature>
<evidence type="ECO:0000256" key="12">
    <source>
        <dbReference type="PROSITE-ProRule" id="PRU00330"/>
    </source>
</evidence>
<dbReference type="FunFam" id="3.30.230.130:FF:000005">
    <property type="entry name" value="Cullin-1 like"/>
    <property type="match status" value="1"/>
</dbReference>
<dbReference type="Gene3D" id="2.130.10.10">
    <property type="entry name" value="YVTN repeat-like/Quinoprotein amine dehydrogenase"/>
    <property type="match status" value="1"/>
</dbReference>
<dbReference type="GO" id="GO:0031625">
    <property type="term" value="F:ubiquitin protein ligase binding"/>
    <property type="evidence" value="ECO:0007669"/>
    <property type="project" value="InterPro"/>
</dbReference>
<organism evidence="18">
    <name type="scientific">Ananas comosus var. bracteatus</name>
    <name type="common">red pineapple</name>
    <dbReference type="NCBI Taxonomy" id="296719"/>
    <lineage>
        <taxon>Eukaryota</taxon>
        <taxon>Viridiplantae</taxon>
        <taxon>Streptophyta</taxon>
        <taxon>Embryophyta</taxon>
        <taxon>Tracheophyta</taxon>
        <taxon>Spermatophyta</taxon>
        <taxon>Magnoliopsida</taxon>
        <taxon>Liliopsida</taxon>
        <taxon>Poales</taxon>
        <taxon>Bromeliaceae</taxon>
        <taxon>Bromelioideae</taxon>
        <taxon>Ananas</taxon>
    </lineage>
</organism>
<dbReference type="InterPro" id="IPR036317">
    <property type="entry name" value="Cullin_homology_sf"/>
</dbReference>
<proteinExistence type="inferred from homology"/>
<dbReference type="GO" id="GO:0071555">
    <property type="term" value="P:cell wall organization"/>
    <property type="evidence" value="ECO:0007669"/>
    <property type="project" value="UniProtKB-KW"/>
</dbReference>
<dbReference type="InterPro" id="IPR029044">
    <property type="entry name" value="Nucleotide-diphossugar_trans"/>
</dbReference>
<evidence type="ECO:0000256" key="4">
    <source>
        <dbReference type="ARBA" id="ARBA00022679"/>
    </source>
</evidence>
<comment type="similarity">
    <text evidence="12 13">Belongs to the cullin family.</text>
</comment>
<keyword evidence="7" id="KW-1133">Transmembrane helix</keyword>
<keyword evidence="8 14" id="KW-0333">Golgi apparatus</keyword>
<dbReference type="InterPro" id="IPR015943">
    <property type="entry name" value="WD40/YVTN_repeat-like_dom_sf"/>
</dbReference>
<dbReference type="EC" id="2.4.-.-" evidence="14"/>
<dbReference type="FunFam" id="1.20.1310.10:FF:000013">
    <property type="entry name" value="Cullin-1 like"/>
    <property type="match status" value="1"/>
</dbReference>
<evidence type="ECO:0000256" key="7">
    <source>
        <dbReference type="ARBA" id="ARBA00022989"/>
    </source>
</evidence>
<evidence type="ECO:0000256" key="16">
    <source>
        <dbReference type="SAM" id="SignalP"/>
    </source>
</evidence>
<comment type="similarity">
    <text evidence="2 14">Belongs to the glycosyltransferase 43 family.</text>
</comment>
<sequence length="701" mass="78536">MERARVISQLPLTLTIFTLFSLLRIGCAQSSTFCLMQFALANQACAVLPVTEDPPKDSNQMKQHYDDNNTADDDGSDDDDEEEDEQEDRHGHGHSHGHGHGHGHKGRHEGDHREEPRANRDCCRWIKEVDKKCVCEVLLRLPTFLTKPKHKYSISVGSSCKQTYSPNTNLALTQTLTLTLTLPKPNPILLSYPLPCVDSSLPHPLLSELELFPSARALALALALSFTSTHPLLPLPPRPLQAPIPVPNRPRIRPDLLGPVCAGATSPSTTSIERHHIAGVVHFAVADKVYDLQLFEEIRHIAELLAIHAHDESCRAVRFVDSGRVILTASPDCSILATDMETGTTIARLEDAHSDAINRLVNLTETMVASGDDEGCIKVWDTRQRVCCNSFQANEDYISDMTFAADTTQLLATRYVLHFYLALKEAFEVFCNKGVAGSSSAELLATFCDNILKKGGSEKLSDEAIEETLEKVVKWLDYISDKDLFAEFYKKKLARRLLFDKSANDDHERSILTKLKQQCGGQFTSKMEGMVTDLTLARENQTSFEEYLNSNTHASPGIDLTVTVLTTGFWPSYKSFDLNLPAEMVRCVEVFKEFYQTKTKHRKLTWIYLLGTCNIIGKFEPKTIELIVTTYQASALLLFNASDRLSYSEIMAQLNLTDDDVIRLLHSLSCAKYKILNKEPNTKTISPTDVFEFNSKFTDKM</sequence>
<keyword evidence="10" id="KW-0325">Glycoprotein</keyword>
<evidence type="ECO:0000256" key="2">
    <source>
        <dbReference type="ARBA" id="ARBA00007706"/>
    </source>
</evidence>
<dbReference type="SMART" id="SM00182">
    <property type="entry name" value="CULLIN"/>
    <property type="match status" value="1"/>
</dbReference>
<accession>A0A6V7PFI3</accession>
<dbReference type="GO" id="GO:0006511">
    <property type="term" value="P:ubiquitin-dependent protein catabolic process"/>
    <property type="evidence" value="ECO:0007669"/>
    <property type="project" value="InterPro"/>
</dbReference>
<keyword evidence="5" id="KW-0812">Transmembrane</keyword>
<evidence type="ECO:0000256" key="3">
    <source>
        <dbReference type="ARBA" id="ARBA00022676"/>
    </source>
</evidence>
<evidence type="ECO:0000256" key="8">
    <source>
        <dbReference type="ARBA" id="ARBA00023034"/>
    </source>
</evidence>
<dbReference type="SUPFAM" id="SSF75632">
    <property type="entry name" value="Cullin homology domain"/>
    <property type="match status" value="1"/>
</dbReference>
<feature type="chain" id="PRO_5028032291" description="Glycosyltransferases" evidence="16">
    <location>
        <begin position="29"/>
        <end position="701"/>
    </location>
</feature>
<keyword evidence="11 14" id="KW-0961">Cell wall biogenesis/degradation</keyword>
<dbReference type="Gene3D" id="3.90.550.10">
    <property type="entry name" value="Spore Coat Polysaccharide Biosynthesis Protein SpsA, Chain A"/>
    <property type="match status" value="1"/>
</dbReference>
<dbReference type="Pfam" id="PF26557">
    <property type="entry name" value="Cullin_AB"/>
    <property type="match status" value="1"/>
</dbReference>
<dbReference type="AlphaFoldDB" id="A0A6V7PFI3"/>
<dbReference type="InterPro" id="IPR059120">
    <property type="entry name" value="Cullin-like_AB"/>
</dbReference>
<feature type="compositionally biased region" description="Basic residues" evidence="15">
    <location>
        <begin position="91"/>
        <end position="107"/>
    </location>
</feature>
<dbReference type="GO" id="GO:0000139">
    <property type="term" value="C:Golgi membrane"/>
    <property type="evidence" value="ECO:0007669"/>
    <property type="project" value="UniProtKB-SubCell"/>
</dbReference>
<dbReference type="Gene3D" id="1.20.1310.10">
    <property type="entry name" value="Cullin Repeats"/>
    <property type="match status" value="1"/>
</dbReference>
<evidence type="ECO:0000256" key="14">
    <source>
        <dbReference type="RuleBase" id="RU363127"/>
    </source>
</evidence>
<dbReference type="Pfam" id="PF00888">
    <property type="entry name" value="Cullin"/>
    <property type="match status" value="1"/>
</dbReference>